<organism evidence="4 5">
    <name type="scientific">Kuenenia stuttgartiensis</name>
    <dbReference type="NCBI Taxonomy" id="174633"/>
    <lineage>
        <taxon>Bacteria</taxon>
        <taxon>Pseudomonadati</taxon>
        <taxon>Planctomycetota</taxon>
        <taxon>Candidatus Brocadiia</taxon>
        <taxon>Candidatus Brocadiales</taxon>
        <taxon>Candidatus Brocadiaceae</taxon>
        <taxon>Candidatus Kuenenia</taxon>
    </lineage>
</organism>
<reference evidence="4 5" key="1">
    <citation type="submission" date="2020-02" db="EMBL/GenBank/DDBJ databases">
        <title>Newly sequenced genome of strain CSTR1 showed variability in Candidatus Kuenenia stuttgartiensis genomes.</title>
        <authorList>
            <person name="Ding C."/>
            <person name="Adrian L."/>
        </authorList>
    </citation>
    <scope>NUCLEOTIDE SEQUENCE [LARGE SCALE GENOMIC DNA]</scope>
    <source>
        <strain evidence="4 5">CSTR1</strain>
    </source>
</reference>
<sequence>MNAKMLIRADATRDIGTGHVMRCLALAHSWKKQGGEIAWVTHCDTKKILERIRQNDSKVYELSRHSSLKETIDIIDAESPDCVVLDGYQFDTAYQKGISECGIKLLVIDDYVHLDKYYADIILNQNFGADKFKYNALPQTKFLLGTDYVMLRSDFFNYRGYKKEIKNKAENILVTMGGSDAENHTAKMLDALNLLDVSLCIKVPIGANNPHLNSVKAIADKSKHNIEIIYDSQDMPVLMQWADVAISAGGTTTWELLFMGVPSVLCITTDNQENIVNSLNREGMVMSLGWIVQNNYLDIVSILQKLIANKSLREELNNRCQAIVDGMGTERVVEALWQ</sequence>
<protein>
    <submittedName>
        <fullName evidence="4">UDP-2,4-diacetamido-2,4, 6-trideoxy-beta-L-altropyranose hydrolase</fullName>
        <ecNumber evidence="4">3.6.1.57</ecNumber>
    </submittedName>
</protein>
<dbReference type="InterPro" id="IPR007235">
    <property type="entry name" value="Glyco_trans_28_C"/>
</dbReference>
<dbReference type="Proteomes" id="UP000501926">
    <property type="component" value="Chromosome"/>
</dbReference>
<dbReference type="AlphaFoldDB" id="A0A6G7GJA6"/>
<dbReference type="PANTHER" id="PTHR21015:SF22">
    <property type="entry name" value="GLYCOSYLTRANSFERASE"/>
    <property type="match status" value="1"/>
</dbReference>
<dbReference type="Gene3D" id="3.40.50.11190">
    <property type="match status" value="1"/>
</dbReference>
<feature type="binding site" evidence="2">
    <location>
        <position position="152"/>
    </location>
    <ligand>
        <name>substrate</name>
    </ligand>
</feature>
<evidence type="ECO:0000256" key="2">
    <source>
        <dbReference type="PIRSR" id="PIRSR620023-2"/>
    </source>
</evidence>
<accession>A0A6G7GJA6</accession>
<feature type="domain" description="Glycosyl transferase family 28 C-terminal" evidence="3">
    <location>
        <begin position="172"/>
        <end position="306"/>
    </location>
</feature>
<feature type="active site" description="Proton acceptor" evidence="1">
    <location>
        <position position="19"/>
    </location>
</feature>
<evidence type="ECO:0000313" key="4">
    <source>
        <dbReference type="EMBL" id="QII09605.1"/>
    </source>
</evidence>
<dbReference type="SUPFAM" id="SSF53756">
    <property type="entry name" value="UDP-Glycosyltransferase/glycogen phosphorylase"/>
    <property type="match status" value="1"/>
</dbReference>
<proteinExistence type="predicted"/>
<dbReference type="GO" id="GO:0016787">
    <property type="term" value="F:hydrolase activity"/>
    <property type="evidence" value="ECO:0007669"/>
    <property type="project" value="UniProtKB-KW"/>
</dbReference>
<feature type="binding site" evidence="2">
    <location>
        <position position="255"/>
    </location>
    <ligand>
        <name>substrate</name>
    </ligand>
</feature>
<dbReference type="EMBL" id="CP049055">
    <property type="protein sequence ID" value="QII09605.1"/>
    <property type="molecule type" value="Genomic_DNA"/>
</dbReference>
<dbReference type="InterPro" id="IPR020023">
    <property type="entry name" value="PseG"/>
</dbReference>
<dbReference type="Gene3D" id="3.40.50.2000">
    <property type="entry name" value="Glycogen Phosphorylase B"/>
    <property type="match status" value="1"/>
</dbReference>
<dbReference type="PANTHER" id="PTHR21015">
    <property type="entry name" value="UDP-N-ACETYLGLUCOSAMINE--N-ACETYLMURAMYL-(PENTAPEPTIDE) PYROPHOSPHORYL-UNDECAPRENOL N-ACETYLGLUCOSAMINE TRANSFERASE 1"/>
    <property type="match status" value="1"/>
</dbReference>
<gene>
    <name evidence="4" type="primary">pseG</name>
    <name evidence="4" type="ORF">KsCSTR_02260</name>
</gene>
<dbReference type="NCBIfam" id="TIGR03590">
    <property type="entry name" value="PseG"/>
    <property type="match status" value="1"/>
</dbReference>
<evidence type="ECO:0000313" key="5">
    <source>
        <dbReference type="Proteomes" id="UP000501926"/>
    </source>
</evidence>
<evidence type="ECO:0000259" key="3">
    <source>
        <dbReference type="Pfam" id="PF04101"/>
    </source>
</evidence>
<dbReference type="EC" id="3.6.1.57" evidence="4"/>
<dbReference type="GO" id="GO:0016758">
    <property type="term" value="F:hexosyltransferase activity"/>
    <property type="evidence" value="ECO:0007669"/>
    <property type="project" value="InterPro"/>
</dbReference>
<name>A0A6G7GJA6_KUEST</name>
<keyword evidence="4" id="KW-0378">Hydrolase</keyword>
<evidence type="ECO:0000256" key="1">
    <source>
        <dbReference type="PIRSR" id="PIRSR620023-1"/>
    </source>
</evidence>
<dbReference type="Pfam" id="PF04101">
    <property type="entry name" value="Glyco_tran_28_C"/>
    <property type="match status" value="1"/>
</dbReference>